<accession>A0A8T2B9R9</accession>
<feature type="non-terminal residue" evidence="1">
    <location>
        <position position="160"/>
    </location>
</feature>
<comment type="caution">
    <text evidence="1">The sequence shown here is derived from an EMBL/GenBank/DDBJ whole genome shotgun (WGS) entry which is preliminary data.</text>
</comment>
<evidence type="ECO:0000313" key="2">
    <source>
        <dbReference type="Proteomes" id="UP000694251"/>
    </source>
</evidence>
<reference evidence="1 2" key="1">
    <citation type="submission" date="2020-12" db="EMBL/GenBank/DDBJ databases">
        <title>Concerted genomic and epigenomic changes stabilize Arabidopsis allopolyploids.</title>
        <authorList>
            <person name="Chen Z."/>
        </authorList>
    </citation>
    <scope>NUCLEOTIDE SEQUENCE [LARGE SCALE GENOMIC DNA]</scope>
    <source>
        <strain evidence="1">As9502</strain>
        <tissue evidence="1">Leaf</tissue>
    </source>
</reference>
<name>A0A8T2B9R9_ARASU</name>
<dbReference type="Proteomes" id="UP000694251">
    <property type="component" value="Chromosome 8"/>
</dbReference>
<dbReference type="AlphaFoldDB" id="A0A8T2B9R9"/>
<feature type="non-terminal residue" evidence="1">
    <location>
        <position position="1"/>
    </location>
</feature>
<evidence type="ECO:0000313" key="1">
    <source>
        <dbReference type="EMBL" id="KAG7583505.1"/>
    </source>
</evidence>
<proteinExistence type="predicted"/>
<dbReference type="EMBL" id="JAEFBJ010000008">
    <property type="protein sequence ID" value="KAG7583505.1"/>
    <property type="molecule type" value="Genomic_DNA"/>
</dbReference>
<sequence length="160" mass="17827">LAQLASWPRSVSSNSLAIPNLLTSSAFDEIGQGLQSHFVVTLIVRLAKYPLVTLVEDILSDANPFNLSKKSMIKSSSLIERTLFWNHCILTIFLRAACIKPVIPKVKNLFSTSLCLYRTVTNHQSPEVFVELFSTRHSLACGKLLSSSCLRCLDLPSNYR</sequence>
<organism evidence="1 2">
    <name type="scientific">Arabidopsis suecica</name>
    <name type="common">Swedish thale-cress</name>
    <name type="synonym">Cardaminopsis suecica</name>
    <dbReference type="NCBI Taxonomy" id="45249"/>
    <lineage>
        <taxon>Eukaryota</taxon>
        <taxon>Viridiplantae</taxon>
        <taxon>Streptophyta</taxon>
        <taxon>Embryophyta</taxon>
        <taxon>Tracheophyta</taxon>
        <taxon>Spermatophyta</taxon>
        <taxon>Magnoliopsida</taxon>
        <taxon>eudicotyledons</taxon>
        <taxon>Gunneridae</taxon>
        <taxon>Pentapetalae</taxon>
        <taxon>rosids</taxon>
        <taxon>malvids</taxon>
        <taxon>Brassicales</taxon>
        <taxon>Brassicaceae</taxon>
        <taxon>Camelineae</taxon>
        <taxon>Arabidopsis</taxon>
    </lineage>
</organism>
<gene>
    <name evidence="1" type="ORF">ISN44_As08g030130</name>
</gene>
<keyword evidence="2" id="KW-1185">Reference proteome</keyword>
<protein>
    <submittedName>
        <fullName evidence="1">Uncharacterized protein</fullName>
    </submittedName>
</protein>